<evidence type="ECO:0000313" key="13">
    <source>
        <dbReference type="Proteomes" id="UP000824890"/>
    </source>
</evidence>
<dbReference type="PANTHER" id="PTHR43725:SF15">
    <property type="entry name" value="BIFUNCTIONAL UDP-GLUCOSE 4-EPIMERASE AND UDP-XYLOSE 4-EPIMERASE 1"/>
    <property type="match status" value="1"/>
</dbReference>
<comment type="pathway">
    <text evidence="3">Carbohydrate metabolism; galactose metabolism.</text>
</comment>
<dbReference type="Gene3D" id="1.10.150.20">
    <property type="entry name" value="5' to 3' exonuclease, C-terminal subdomain"/>
    <property type="match status" value="1"/>
</dbReference>
<dbReference type="EMBL" id="JAGKQM010000015">
    <property type="protein sequence ID" value="KAH0877278.1"/>
    <property type="molecule type" value="Genomic_DNA"/>
</dbReference>
<evidence type="ECO:0000256" key="2">
    <source>
        <dbReference type="ARBA" id="ARBA00001911"/>
    </source>
</evidence>
<dbReference type="SUPFAM" id="SSF47781">
    <property type="entry name" value="RuvA domain 2-like"/>
    <property type="match status" value="1"/>
</dbReference>
<dbReference type="Pfam" id="PF16363">
    <property type="entry name" value="GDP_Man_Dehyd"/>
    <property type="match status" value="1"/>
</dbReference>
<evidence type="ECO:0000256" key="1">
    <source>
        <dbReference type="ARBA" id="ARBA00000083"/>
    </source>
</evidence>
<comment type="cofactor">
    <cofactor evidence="2">
        <name>NAD(+)</name>
        <dbReference type="ChEBI" id="CHEBI:57540"/>
    </cofactor>
</comment>
<feature type="domain" description="NAD(P)-binding" evidence="11">
    <location>
        <begin position="270"/>
        <end position="616"/>
    </location>
</feature>
<dbReference type="SUPFAM" id="SSF51735">
    <property type="entry name" value="NAD(P)-binding Rossmann-fold domains"/>
    <property type="match status" value="1"/>
</dbReference>
<evidence type="ECO:0000259" key="11">
    <source>
        <dbReference type="Pfam" id="PF16363"/>
    </source>
</evidence>
<evidence type="ECO:0000256" key="7">
    <source>
        <dbReference type="ARBA" id="ARBA00023144"/>
    </source>
</evidence>
<keyword evidence="13" id="KW-1185">Reference proteome</keyword>
<evidence type="ECO:0000313" key="12">
    <source>
        <dbReference type="EMBL" id="KAH0877278.1"/>
    </source>
</evidence>
<evidence type="ECO:0000256" key="3">
    <source>
        <dbReference type="ARBA" id="ARBA00004947"/>
    </source>
</evidence>
<feature type="compositionally biased region" description="Polar residues" evidence="10">
    <location>
        <begin position="1"/>
        <end position="12"/>
    </location>
</feature>
<keyword evidence="9" id="KW-0119">Carbohydrate metabolism</keyword>
<evidence type="ECO:0000256" key="4">
    <source>
        <dbReference type="ARBA" id="ARBA00007637"/>
    </source>
</evidence>
<name>A0ABQ7ZAR3_BRANA</name>
<keyword evidence="8" id="KW-0413">Isomerase</keyword>
<evidence type="ECO:0000256" key="6">
    <source>
        <dbReference type="ARBA" id="ARBA00023027"/>
    </source>
</evidence>
<comment type="similarity">
    <text evidence="4">Belongs to the NAD(P)-dependent epimerase/dehydratase family.</text>
</comment>
<organism evidence="12 13">
    <name type="scientific">Brassica napus</name>
    <name type="common">Rape</name>
    <dbReference type="NCBI Taxonomy" id="3708"/>
    <lineage>
        <taxon>Eukaryota</taxon>
        <taxon>Viridiplantae</taxon>
        <taxon>Streptophyta</taxon>
        <taxon>Embryophyta</taxon>
        <taxon>Tracheophyta</taxon>
        <taxon>Spermatophyta</taxon>
        <taxon>Magnoliopsida</taxon>
        <taxon>eudicotyledons</taxon>
        <taxon>Gunneridae</taxon>
        <taxon>Pentapetalae</taxon>
        <taxon>rosids</taxon>
        <taxon>malvids</taxon>
        <taxon>Brassicales</taxon>
        <taxon>Brassicaceae</taxon>
        <taxon>Brassiceae</taxon>
        <taxon>Brassica</taxon>
    </lineage>
</organism>
<feature type="region of interest" description="Disordered" evidence="10">
    <location>
        <begin position="1"/>
        <end position="23"/>
    </location>
</feature>
<dbReference type="NCBIfam" id="NF007956">
    <property type="entry name" value="PRK10675.1"/>
    <property type="match status" value="1"/>
</dbReference>
<proteinExistence type="inferred from homology"/>
<evidence type="ECO:0000256" key="8">
    <source>
        <dbReference type="ARBA" id="ARBA00023235"/>
    </source>
</evidence>
<dbReference type="PANTHER" id="PTHR43725">
    <property type="entry name" value="UDP-GLUCOSE 4-EPIMERASE"/>
    <property type="match status" value="1"/>
</dbReference>
<keyword evidence="7" id="KW-0299">Galactose metabolism</keyword>
<protein>
    <recommendedName>
        <fullName evidence="5">UDP-glucose 4-epimerase</fullName>
        <ecNumber evidence="5">5.1.3.2</ecNumber>
    </recommendedName>
</protein>
<dbReference type="InterPro" id="IPR016040">
    <property type="entry name" value="NAD(P)-bd_dom"/>
</dbReference>
<dbReference type="CDD" id="cd05247">
    <property type="entry name" value="UDP_G4E_1_SDR_e"/>
    <property type="match status" value="1"/>
</dbReference>
<dbReference type="InterPro" id="IPR010994">
    <property type="entry name" value="RuvA_2-like"/>
</dbReference>
<comment type="caution">
    <text evidence="12">The sequence shown here is derived from an EMBL/GenBank/DDBJ whole genome shotgun (WGS) entry which is preliminary data.</text>
</comment>
<evidence type="ECO:0000256" key="9">
    <source>
        <dbReference type="ARBA" id="ARBA00023277"/>
    </source>
</evidence>
<comment type="catalytic activity">
    <reaction evidence="1">
        <text>UDP-alpha-D-glucose = UDP-alpha-D-galactose</text>
        <dbReference type="Rhea" id="RHEA:22168"/>
        <dbReference type="ChEBI" id="CHEBI:58885"/>
        <dbReference type="ChEBI" id="CHEBI:66914"/>
        <dbReference type="EC" id="5.1.3.2"/>
    </reaction>
</comment>
<gene>
    <name evidence="12" type="ORF">HID58_064672</name>
</gene>
<dbReference type="Gene3D" id="3.40.50.720">
    <property type="entry name" value="NAD(P)-binding Rossmann-like Domain"/>
    <property type="match status" value="1"/>
</dbReference>
<dbReference type="InterPro" id="IPR036291">
    <property type="entry name" value="NAD(P)-bd_dom_sf"/>
</dbReference>
<dbReference type="InterPro" id="IPR005886">
    <property type="entry name" value="UDP_G4E"/>
</dbReference>
<sequence length="632" mass="70019">MATSGSSHGPSTDQPPPSLPNSGSAAGVCIMSNAWKDEQDPSLISFISAFLGSNSFRLNFVSISPDLIFNCGGVSIAFVFVTKWDDCCNVGSIFNRVKRLKAQFARLYVVATLSTKEQDDSFMRSYFHFSIRYEMEFGKPAFVLVTDPEMGFEKIVKISTSRGMCKQQKVASKVKVERKRAVQDTDTFIRVLTSIPNINKHDANSLYLAIGSIEAAAKTSKEDILANTDLSSDKADSLSRDSLKVQKVSILFSKLLEFVEMGSSVEQNILVTGGAGFIGTHTVVQLLKEGFKVSIIDNLDNSVIEAVDRVRELVGPDLSNKLEFNLGDLRNKGDIEKLFSKQRFDAVIHFAGLKAVGESVGNPRRYFDNNLVGTINLYEAMAKYHCKMMVFSSSATVYGQPEKIPCVEDFELKAMNPYGRTKLFLEEIARDIHAAEPEWRIVLLRYFNPVGAHESGRIGEDPKGIPNNLMPYIQQVAVGRLPELNVYGHDYPTEDGSAVKFKSHLEIPGSLMLVENASLVRDYIHVMDLADGHIAALRKLFADPKIGCTAYNLGTGRGTSVLEMVAAFEKASGKKIPIKLCPRRAGDATAVYASTERAEKELGWKAKYGVDEMCRDQWNWANNNPWGYQKKL</sequence>
<dbReference type="NCBIfam" id="TIGR01179">
    <property type="entry name" value="galE"/>
    <property type="match status" value="1"/>
</dbReference>
<keyword evidence="6" id="KW-0520">NAD</keyword>
<dbReference type="Proteomes" id="UP000824890">
    <property type="component" value="Unassembled WGS sequence"/>
</dbReference>
<evidence type="ECO:0000256" key="5">
    <source>
        <dbReference type="ARBA" id="ARBA00013189"/>
    </source>
</evidence>
<evidence type="ECO:0000256" key="10">
    <source>
        <dbReference type="SAM" id="MobiDB-lite"/>
    </source>
</evidence>
<reference evidence="12 13" key="1">
    <citation type="submission" date="2021-05" db="EMBL/GenBank/DDBJ databases">
        <title>Genome Assembly of Synthetic Allotetraploid Brassica napus Reveals Homoeologous Exchanges between Subgenomes.</title>
        <authorList>
            <person name="Davis J.T."/>
        </authorList>
    </citation>
    <scope>NUCLEOTIDE SEQUENCE [LARGE SCALE GENOMIC DNA]</scope>
    <source>
        <strain evidence="13">cv. Da-Ae</strain>
        <tissue evidence="12">Seedling</tissue>
    </source>
</reference>
<dbReference type="Gene3D" id="3.90.25.10">
    <property type="entry name" value="UDP-galactose 4-epimerase, domain 1"/>
    <property type="match status" value="1"/>
</dbReference>
<dbReference type="EC" id="5.1.3.2" evidence="5"/>
<accession>A0ABQ7ZAR3</accession>